<dbReference type="SUPFAM" id="SSF51182">
    <property type="entry name" value="RmlC-like cupins"/>
    <property type="match status" value="1"/>
</dbReference>
<protein>
    <recommendedName>
        <fullName evidence="1">Sugar 3,4-ketoisomerase QdtA cupin domain-containing protein</fullName>
    </recommendedName>
</protein>
<feature type="domain" description="Sugar 3,4-ketoisomerase QdtA cupin" evidence="1">
    <location>
        <begin position="15"/>
        <end position="120"/>
    </location>
</feature>
<dbReference type="AlphaFoldDB" id="A0A2S7IST2"/>
<comment type="caution">
    <text evidence="2">The sequence shown here is derived from an EMBL/GenBank/DDBJ whole genome shotgun (WGS) entry which is preliminary data.</text>
</comment>
<dbReference type="InterPro" id="IPR008894">
    <property type="entry name" value="QdtA_cupin_dom"/>
</dbReference>
<dbReference type="OrthoDB" id="9795513at2"/>
<evidence type="ECO:0000313" key="2">
    <source>
        <dbReference type="EMBL" id="PQA60739.1"/>
    </source>
</evidence>
<evidence type="ECO:0000259" key="1">
    <source>
        <dbReference type="Pfam" id="PF05523"/>
    </source>
</evidence>
<gene>
    <name evidence="2" type="ORF">C5O19_14330</name>
</gene>
<accession>A0A2S7IST2</accession>
<dbReference type="Pfam" id="PF05523">
    <property type="entry name" value="FdtA"/>
    <property type="match status" value="1"/>
</dbReference>
<proteinExistence type="predicted"/>
<reference evidence="3" key="1">
    <citation type="submission" date="2018-02" db="EMBL/GenBank/DDBJ databases">
        <title>Genome sequencing of Solimonas sp. HR-BB.</title>
        <authorList>
            <person name="Lee Y."/>
            <person name="Jeon C.O."/>
        </authorList>
    </citation>
    <scope>NUCLEOTIDE SEQUENCE [LARGE SCALE GENOMIC DNA]</scope>
    <source>
        <strain evidence="3">HR-U</strain>
    </source>
</reference>
<dbReference type="RefSeq" id="WP_104713338.1">
    <property type="nucleotide sequence ID" value="NZ_PTRA01000001.1"/>
</dbReference>
<keyword evidence="3" id="KW-1185">Reference proteome</keyword>
<dbReference type="Proteomes" id="UP000239590">
    <property type="component" value="Unassembled WGS sequence"/>
</dbReference>
<organism evidence="2 3">
    <name type="scientific">Siphonobacter curvatus</name>
    <dbReference type="NCBI Taxonomy" id="2094562"/>
    <lineage>
        <taxon>Bacteria</taxon>
        <taxon>Pseudomonadati</taxon>
        <taxon>Bacteroidota</taxon>
        <taxon>Cytophagia</taxon>
        <taxon>Cytophagales</taxon>
        <taxon>Cytophagaceae</taxon>
        <taxon>Siphonobacter</taxon>
    </lineage>
</organism>
<evidence type="ECO:0000313" key="3">
    <source>
        <dbReference type="Proteomes" id="UP000239590"/>
    </source>
</evidence>
<name>A0A2S7IST2_9BACT</name>
<dbReference type="InterPro" id="IPR014710">
    <property type="entry name" value="RmlC-like_jellyroll"/>
</dbReference>
<sequence>MATLLELETFGTAEIGYLGVFEKILPGDIKRAFFVYGVPSDHQRAKHGHLQSHQALVCLNGSCRIEITNQSGTTQYDLNSPQKCLVVEPADWLMMDQFSKGSVLLVLSNYYYDLDDYFYEKP</sequence>
<dbReference type="CDD" id="cd20292">
    <property type="entry name" value="cupin_QdtA-like"/>
    <property type="match status" value="1"/>
</dbReference>
<dbReference type="EMBL" id="PTRA01000001">
    <property type="protein sequence ID" value="PQA60739.1"/>
    <property type="molecule type" value="Genomic_DNA"/>
</dbReference>
<dbReference type="InterPro" id="IPR011051">
    <property type="entry name" value="RmlC_Cupin_sf"/>
</dbReference>
<dbReference type="Gene3D" id="2.60.120.10">
    <property type="entry name" value="Jelly Rolls"/>
    <property type="match status" value="1"/>
</dbReference>